<dbReference type="RefSeq" id="WP_141165038.1">
    <property type="nucleotide sequence ID" value="NZ_VHLH01000001.1"/>
</dbReference>
<dbReference type="AlphaFoldDB" id="A0A506UHE1"/>
<organism evidence="1 2">
    <name type="scientific">Pararhizobium mangrovi</name>
    <dbReference type="NCBI Taxonomy" id="2590452"/>
    <lineage>
        <taxon>Bacteria</taxon>
        <taxon>Pseudomonadati</taxon>
        <taxon>Pseudomonadota</taxon>
        <taxon>Alphaproteobacteria</taxon>
        <taxon>Hyphomicrobiales</taxon>
        <taxon>Rhizobiaceae</taxon>
        <taxon>Rhizobium/Agrobacterium group</taxon>
        <taxon>Pararhizobium</taxon>
    </lineage>
</organism>
<sequence length="63" mass="6947">MAFMPDARLGRRLSKAIFEKDGDEALTVLGAIFEHDGVSVSEDAMQRFEKCVRRSGEQVGKGC</sequence>
<keyword evidence="2" id="KW-1185">Reference proteome</keyword>
<evidence type="ECO:0000313" key="2">
    <source>
        <dbReference type="Proteomes" id="UP000320314"/>
    </source>
</evidence>
<reference evidence="1 2" key="1">
    <citation type="submission" date="2019-06" db="EMBL/GenBank/DDBJ databases">
        <authorList>
            <person name="Li M."/>
        </authorList>
    </citation>
    <scope>NUCLEOTIDE SEQUENCE [LARGE SCALE GENOMIC DNA]</scope>
    <source>
        <strain evidence="1 2">BGMRC6574</strain>
    </source>
</reference>
<gene>
    <name evidence="1" type="ORF">FJU11_00475</name>
</gene>
<dbReference type="EMBL" id="VHLH01000001">
    <property type="protein sequence ID" value="TPW32736.1"/>
    <property type="molecule type" value="Genomic_DNA"/>
</dbReference>
<protein>
    <submittedName>
        <fullName evidence="1">Uncharacterized protein</fullName>
    </submittedName>
</protein>
<dbReference type="Proteomes" id="UP000320314">
    <property type="component" value="Unassembled WGS sequence"/>
</dbReference>
<evidence type="ECO:0000313" key="1">
    <source>
        <dbReference type="EMBL" id="TPW32736.1"/>
    </source>
</evidence>
<comment type="caution">
    <text evidence="1">The sequence shown here is derived from an EMBL/GenBank/DDBJ whole genome shotgun (WGS) entry which is preliminary data.</text>
</comment>
<proteinExistence type="predicted"/>
<name>A0A506UHE1_9HYPH</name>
<accession>A0A506UHE1</accession>